<dbReference type="GeneID" id="64859594"/>
<evidence type="ECO:0000313" key="1">
    <source>
        <dbReference type="EMBL" id="CAB4256514.1"/>
    </source>
</evidence>
<dbReference type="AlphaFoldDB" id="A0A8H2VJN5"/>
<keyword evidence="2" id="KW-1185">Reference proteome</keyword>
<sequence length="181" mass="20989">MSDQELLEASDSNVTVSNKNATELLRPLSEYASSKWLKNQDFSNGIESIMNEEVVVKGIKEMLLLIKDASTSKDNESSTELPSEEIIYNFDWNAIYEISSKMIEEYSKQIDTIFKELENVNKKLGYWQEAGFSFDAHRGLKIINNHEEWMKQKEKYLSYRQQQLDSTVKEIADSVGRLEKE</sequence>
<dbReference type="EMBL" id="CAEFZW010000010">
    <property type="protein sequence ID" value="CAB4256514.1"/>
    <property type="molecule type" value="Genomic_DNA"/>
</dbReference>
<dbReference type="RefSeq" id="XP_041408358.1">
    <property type="nucleotide sequence ID" value="XM_041552424.1"/>
</dbReference>
<gene>
    <name evidence="1" type="ORF">KABA2_10S00858</name>
</gene>
<dbReference type="Proteomes" id="UP000644660">
    <property type="component" value="Unassembled WGS sequence"/>
</dbReference>
<evidence type="ECO:0000313" key="2">
    <source>
        <dbReference type="Proteomes" id="UP000644660"/>
    </source>
</evidence>
<protein>
    <submittedName>
        <fullName evidence="1">Uncharacterized protein</fullName>
    </submittedName>
</protein>
<dbReference type="OrthoDB" id="4067025at2759"/>
<comment type="caution">
    <text evidence="1">The sequence shown here is derived from an EMBL/GenBank/DDBJ whole genome shotgun (WGS) entry which is preliminary data.</text>
</comment>
<proteinExistence type="predicted"/>
<accession>A0A8H2VJN5</accession>
<organism evidence="1 2">
    <name type="scientific">Maudiozyma barnettii</name>
    <dbReference type="NCBI Taxonomy" id="61262"/>
    <lineage>
        <taxon>Eukaryota</taxon>
        <taxon>Fungi</taxon>
        <taxon>Dikarya</taxon>
        <taxon>Ascomycota</taxon>
        <taxon>Saccharomycotina</taxon>
        <taxon>Saccharomycetes</taxon>
        <taxon>Saccharomycetales</taxon>
        <taxon>Saccharomycetaceae</taxon>
        <taxon>Maudiozyma</taxon>
    </lineage>
</organism>
<name>A0A8H2VJN5_9SACH</name>
<reference evidence="1 2" key="1">
    <citation type="submission" date="2020-05" db="EMBL/GenBank/DDBJ databases">
        <authorList>
            <person name="Casaregola S."/>
            <person name="Devillers H."/>
            <person name="Grondin C."/>
        </authorList>
    </citation>
    <scope>NUCLEOTIDE SEQUENCE [LARGE SCALE GENOMIC DNA]</scope>
    <source>
        <strain evidence="1 2">CLIB 1767</strain>
    </source>
</reference>